<keyword evidence="9" id="KW-0805">Transcription regulation</keyword>
<keyword evidence="4" id="KW-0158">Chromosome</keyword>
<dbReference type="GO" id="GO:0006357">
    <property type="term" value="P:regulation of transcription by RNA polymerase II"/>
    <property type="evidence" value="ECO:0007669"/>
    <property type="project" value="TreeGrafter"/>
</dbReference>
<dbReference type="PANTHER" id="PTHR46167:SF1">
    <property type="entry name" value="N-LYSINE METHYLTRANSFERASE KMT5A"/>
    <property type="match status" value="1"/>
</dbReference>
<dbReference type="CDD" id="cd10528">
    <property type="entry name" value="SET_SETD8"/>
    <property type="match status" value="1"/>
</dbReference>
<dbReference type="GO" id="GO:0043516">
    <property type="term" value="P:regulation of DNA damage response, signal transduction by p53 class mediator"/>
    <property type="evidence" value="ECO:0007669"/>
    <property type="project" value="TreeGrafter"/>
</dbReference>
<dbReference type="InterPro" id="IPR047266">
    <property type="entry name" value="KMT5A-like_SET"/>
</dbReference>
<dbReference type="KEGG" id="soy:115881507"/>
<evidence type="ECO:0000256" key="9">
    <source>
        <dbReference type="ARBA" id="ARBA00023015"/>
    </source>
</evidence>
<dbReference type="GO" id="GO:0140944">
    <property type="term" value="F:histone H4K20 monomethyltransferase activity"/>
    <property type="evidence" value="ECO:0007669"/>
    <property type="project" value="UniProtKB-EC"/>
</dbReference>
<keyword evidence="10" id="KW-0804">Transcription</keyword>
<dbReference type="Pfam" id="PF00856">
    <property type="entry name" value="SET"/>
    <property type="match status" value="1"/>
</dbReference>
<accession>A0A6J2XTK6</accession>
<protein>
    <recommendedName>
        <fullName evidence="3">[histone H4]-lysine(20) N-methyltransferase</fullName>
        <ecNumber evidence="3">2.1.1.361</ecNumber>
    </recommendedName>
</protein>
<dbReference type="Gene3D" id="2.170.270.10">
    <property type="entry name" value="SET domain"/>
    <property type="match status" value="1"/>
</dbReference>
<dbReference type="EC" id="2.1.1.361" evidence="3"/>
<dbReference type="GO" id="GO:0005634">
    <property type="term" value="C:nucleus"/>
    <property type="evidence" value="ECO:0007669"/>
    <property type="project" value="UniProtKB-SubCell"/>
</dbReference>
<dbReference type="InterPro" id="IPR046341">
    <property type="entry name" value="SET_dom_sf"/>
</dbReference>
<dbReference type="PROSITE" id="PS51571">
    <property type="entry name" value="SAM_MT43_PR_SET"/>
    <property type="match status" value="1"/>
</dbReference>
<evidence type="ECO:0000259" key="13">
    <source>
        <dbReference type="PROSITE" id="PS50280"/>
    </source>
</evidence>
<dbReference type="PANTHER" id="PTHR46167">
    <property type="entry name" value="N-LYSINE METHYLTRANSFERASE KMT5A"/>
    <property type="match status" value="1"/>
</dbReference>
<evidence type="ECO:0000256" key="11">
    <source>
        <dbReference type="ARBA" id="ARBA00023242"/>
    </source>
</evidence>
<dbReference type="RefSeq" id="XP_030754877.1">
    <property type="nucleotide sequence ID" value="XM_030899017.1"/>
</dbReference>
<dbReference type="InterPro" id="IPR051760">
    <property type="entry name" value="KMT5A"/>
</dbReference>
<comment type="catalytic activity">
    <reaction evidence="12">
        <text>L-lysyl(20)-[histone H4] + S-adenosyl-L-methionine = N(6)-methyl-L-lysyl(20)-[histone H4] + S-adenosyl-L-homocysteine + H(+)</text>
        <dbReference type="Rhea" id="RHEA:60344"/>
        <dbReference type="Rhea" id="RHEA-COMP:15554"/>
        <dbReference type="Rhea" id="RHEA-COMP:15555"/>
        <dbReference type="ChEBI" id="CHEBI:15378"/>
        <dbReference type="ChEBI" id="CHEBI:29969"/>
        <dbReference type="ChEBI" id="CHEBI:57856"/>
        <dbReference type="ChEBI" id="CHEBI:59789"/>
        <dbReference type="ChEBI" id="CHEBI:61929"/>
        <dbReference type="EC" id="2.1.1.361"/>
    </reaction>
</comment>
<dbReference type="InParanoid" id="A0A6J2XTK6"/>
<dbReference type="Proteomes" id="UP000504635">
    <property type="component" value="Unplaced"/>
</dbReference>
<evidence type="ECO:0000256" key="12">
    <source>
        <dbReference type="ARBA" id="ARBA00047784"/>
    </source>
</evidence>
<dbReference type="InterPro" id="IPR016858">
    <property type="entry name" value="KMT5A-like"/>
</dbReference>
<evidence type="ECO:0000256" key="7">
    <source>
        <dbReference type="ARBA" id="ARBA00022691"/>
    </source>
</evidence>
<evidence type="ECO:0000256" key="6">
    <source>
        <dbReference type="ARBA" id="ARBA00022679"/>
    </source>
</evidence>
<evidence type="ECO:0000256" key="5">
    <source>
        <dbReference type="ARBA" id="ARBA00022603"/>
    </source>
</evidence>
<evidence type="ECO:0000256" key="3">
    <source>
        <dbReference type="ARBA" id="ARBA00012187"/>
    </source>
</evidence>
<dbReference type="SUPFAM" id="SSF82199">
    <property type="entry name" value="SET domain"/>
    <property type="match status" value="1"/>
</dbReference>
<evidence type="ECO:0000313" key="15">
    <source>
        <dbReference type="RefSeq" id="XP_030754877.1"/>
    </source>
</evidence>
<gene>
    <name evidence="15" type="primary">LOC115881507</name>
</gene>
<keyword evidence="5" id="KW-0489">Methyltransferase</keyword>
<dbReference type="SMART" id="SM00317">
    <property type="entry name" value="SET"/>
    <property type="match status" value="1"/>
</dbReference>
<proteinExistence type="predicted"/>
<evidence type="ECO:0000256" key="1">
    <source>
        <dbReference type="ARBA" id="ARBA00004123"/>
    </source>
</evidence>
<keyword evidence="14" id="KW-1185">Reference proteome</keyword>
<dbReference type="PROSITE" id="PS50280">
    <property type="entry name" value="SET"/>
    <property type="match status" value="1"/>
</dbReference>
<evidence type="ECO:0000256" key="8">
    <source>
        <dbReference type="ARBA" id="ARBA00022853"/>
    </source>
</evidence>
<keyword evidence="6" id="KW-0808">Transferase</keyword>
<reference evidence="15" key="1">
    <citation type="submission" date="2025-08" db="UniProtKB">
        <authorList>
            <consortium name="RefSeq"/>
        </authorList>
    </citation>
    <scope>IDENTIFICATION</scope>
    <source>
        <tissue evidence="15">Gonads</tissue>
    </source>
</reference>
<keyword evidence="7" id="KW-0949">S-adenosyl-L-methionine</keyword>
<dbReference type="GO" id="GO:0032259">
    <property type="term" value="P:methylation"/>
    <property type="evidence" value="ECO:0007669"/>
    <property type="project" value="UniProtKB-KW"/>
</dbReference>
<evidence type="ECO:0000256" key="4">
    <source>
        <dbReference type="ARBA" id="ARBA00022454"/>
    </source>
</evidence>
<organism evidence="14 15">
    <name type="scientific">Sitophilus oryzae</name>
    <name type="common">Rice weevil</name>
    <name type="synonym">Curculio oryzae</name>
    <dbReference type="NCBI Taxonomy" id="7048"/>
    <lineage>
        <taxon>Eukaryota</taxon>
        <taxon>Metazoa</taxon>
        <taxon>Ecdysozoa</taxon>
        <taxon>Arthropoda</taxon>
        <taxon>Hexapoda</taxon>
        <taxon>Insecta</taxon>
        <taxon>Pterygota</taxon>
        <taxon>Neoptera</taxon>
        <taxon>Endopterygota</taxon>
        <taxon>Coleoptera</taxon>
        <taxon>Polyphaga</taxon>
        <taxon>Cucujiformia</taxon>
        <taxon>Curculionidae</taxon>
        <taxon>Dryophthorinae</taxon>
        <taxon>Sitophilus</taxon>
    </lineage>
</organism>
<comment type="subcellular location">
    <subcellularLocation>
        <location evidence="2">Chromosome</location>
    </subcellularLocation>
    <subcellularLocation>
        <location evidence="1">Nucleus</location>
    </subcellularLocation>
</comment>
<dbReference type="GO" id="GO:0005700">
    <property type="term" value="C:polytene chromosome"/>
    <property type="evidence" value="ECO:0007669"/>
    <property type="project" value="TreeGrafter"/>
</dbReference>
<feature type="domain" description="SET" evidence="13">
    <location>
        <begin position="132"/>
        <end position="253"/>
    </location>
</feature>
<dbReference type="GeneID" id="115881507"/>
<dbReference type="InterPro" id="IPR001214">
    <property type="entry name" value="SET_dom"/>
</dbReference>
<dbReference type="OrthoDB" id="5560686at2759"/>
<evidence type="ECO:0000313" key="14">
    <source>
        <dbReference type="Proteomes" id="UP000504635"/>
    </source>
</evidence>
<keyword evidence="8" id="KW-0156">Chromatin regulator</keyword>
<sequence length="268" mass="30327">MVRAASVVTTPLQIQTRRQKLLGGVNSPPTPHRIELRSESNEDIASKEPLIICQPPAPKARKKLLNSQPVNGIKQNGTCQIQEPPRNNAKVNNQQKLTEFFPVRRSVRKTKTTVLEEKQLALEQSVRSEVEEGLEVCYFEGKGRGVVAAKEFRKGDFVVEYSGDLVDTVEAKIREEAYAQNENAGCYMYYFKHNGIQYCIDATAETGRLGRLVNHSRNGNLMTKTIIIDKKPRLVLIAKEDISKGEEVLYDYGDRSKESLKHHPWLAY</sequence>
<evidence type="ECO:0000256" key="10">
    <source>
        <dbReference type="ARBA" id="ARBA00023163"/>
    </source>
</evidence>
<keyword evidence="11" id="KW-0539">Nucleus</keyword>
<evidence type="ECO:0000256" key="2">
    <source>
        <dbReference type="ARBA" id="ARBA00004286"/>
    </source>
</evidence>
<name>A0A6J2XTK6_SITOR</name>
<dbReference type="AlphaFoldDB" id="A0A6J2XTK6"/>